<dbReference type="InterPro" id="IPR038614">
    <property type="entry name" value="GK_N_sf"/>
</dbReference>
<dbReference type="SUPFAM" id="SSF46785">
    <property type="entry name" value="Winged helix' DNA-binding domain"/>
    <property type="match status" value="1"/>
</dbReference>
<dbReference type="OrthoDB" id="9766552at2"/>
<dbReference type="EC" id="1.1.1.81" evidence="3"/>
<dbReference type="EMBL" id="CP036271">
    <property type="protein sequence ID" value="QDT52523.1"/>
    <property type="molecule type" value="Genomic_DNA"/>
</dbReference>
<dbReference type="KEGG" id="ccos:Pan44_05350"/>
<dbReference type="InParanoid" id="A0A517S8T5"/>
<sequence length="561" mass="58958">MSASDASLRELAVRIWKAGVQAVDAQHLVQNHVTVDADSLVISGHRFTLGVTGRVCVLGAGKAGAGMAAGVEAALAGSPWEERLTGWVNVPEDCVRPLSRIRLHAARPAGVNEPTMAGVEGAGEILRQAASLKPEDLCLVLISGGGSALLPAPVKGITLEEKLTATRFLSRAGATIHQLNALRTAISRIKGGGLARACTAGHLVALIISDVIGDPLDVIASGPTVLSPLDAAAAADVLATFDPDRSKIAASIHARVETLLREPPAADSSTASIENYIIGNNAAAIHACAEEARAIGIDDVRIVGVDQPGVASDVGRSLAHDCRILRDSFSEPLAESRITCLLSGGEPVVSLAETDEPRKGGRNQELVLAAMCELWSIIDGLNVATIEKVCELLAPSGFKITRERLKLVEEVFALTQGFDEEQLVAKLKESPVGRRVSPGSIERILPLLVETGVLRLRIREDGREVYEHTGADGIAILSGGTDGEDGPTDAAGALLDDDILQRARSLGLNPFHDLAINNSYTFFEQCGGLLKTGPTHTNVMDVRVALVQHRRSESAPNISSP</sequence>
<gene>
    <name evidence="3" type="primary">ttuD</name>
    <name evidence="3" type="ORF">Pan44_05350</name>
</gene>
<dbReference type="SUPFAM" id="SSF82544">
    <property type="entry name" value="GckA/TtuD-like"/>
    <property type="match status" value="2"/>
</dbReference>
<dbReference type="InterPro" id="IPR036390">
    <property type="entry name" value="WH_DNA-bd_sf"/>
</dbReference>
<dbReference type="InterPro" id="IPR036388">
    <property type="entry name" value="WH-like_DNA-bd_sf"/>
</dbReference>
<dbReference type="PANTHER" id="PTHR12227:SF0">
    <property type="entry name" value="GLYCERATE KINASE"/>
    <property type="match status" value="1"/>
</dbReference>
<dbReference type="Gene3D" id="1.10.10.10">
    <property type="entry name" value="Winged helix-like DNA-binding domain superfamily/Winged helix DNA-binding domain"/>
    <property type="match status" value="1"/>
</dbReference>
<dbReference type="Gene3D" id="3.40.1480.10">
    <property type="entry name" value="MOFRL domain"/>
    <property type="match status" value="2"/>
</dbReference>
<proteinExistence type="predicted"/>
<dbReference type="InterPro" id="IPR025286">
    <property type="entry name" value="MOFRL_assoc_dom"/>
</dbReference>
<dbReference type="GO" id="GO:0016618">
    <property type="term" value="F:hydroxypyruvate reductase [NAD(P)H] activity"/>
    <property type="evidence" value="ECO:0007669"/>
    <property type="project" value="UniProtKB-EC"/>
</dbReference>
<keyword evidence="3" id="KW-0560">Oxidoreductase</keyword>
<feature type="domain" description="MOFRL" evidence="1">
    <location>
        <begin position="468"/>
        <end position="541"/>
    </location>
</feature>
<dbReference type="RefSeq" id="WP_145026943.1">
    <property type="nucleotide sequence ID" value="NZ_CP036271.1"/>
</dbReference>
<evidence type="ECO:0000313" key="4">
    <source>
        <dbReference type="Proteomes" id="UP000315700"/>
    </source>
</evidence>
<evidence type="ECO:0000259" key="1">
    <source>
        <dbReference type="Pfam" id="PF05161"/>
    </source>
</evidence>
<dbReference type="Gene3D" id="3.40.50.10180">
    <property type="entry name" value="Glycerate kinase, MOFRL-like N-terminal domain"/>
    <property type="match status" value="1"/>
</dbReference>
<dbReference type="Pfam" id="PF05161">
    <property type="entry name" value="MOFRL"/>
    <property type="match status" value="1"/>
</dbReference>
<evidence type="ECO:0000259" key="2">
    <source>
        <dbReference type="Pfam" id="PF13660"/>
    </source>
</evidence>
<dbReference type="GO" id="GO:0008887">
    <property type="term" value="F:glycerate kinase activity"/>
    <property type="evidence" value="ECO:0007669"/>
    <property type="project" value="InterPro"/>
</dbReference>
<reference evidence="3 4" key="1">
    <citation type="submission" date="2019-02" db="EMBL/GenBank/DDBJ databases">
        <title>Deep-cultivation of Planctomycetes and their phenomic and genomic characterization uncovers novel biology.</title>
        <authorList>
            <person name="Wiegand S."/>
            <person name="Jogler M."/>
            <person name="Boedeker C."/>
            <person name="Pinto D."/>
            <person name="Vollmers J."/>
            <person name="Rivas-Marin E."/>
            <person name="Kohn T."/>
            <person name="Peeters S.H."/>
            <person name="Heuer A."/>
            <person name="Rast P."/>
            <person name="Oberbeckmann S."/>
            <person name="Bunk B."/>
            <person name="Jeske O."/>
            <person name="Meyerdierks A."/>
            <person name="Storesund J.E."/>
            <person name="Kallscheuer N."/>
            <person name="Luecker S."/>
            <person name="Lage O.M."/>
            <person name="Pohl T."/>
            <person name="Merkel B.J."/>
            <person name="Hornburger P."/>
            <person name="Mueller R.-W."/>
            <person name="Bruemmer F."/>
            <person name="Labrenz M."/>
            <person name="Spormann A.M."/>
            <person name="Op den Camp H."/>
            <person name="Overmann J."/>
            <person name="Amann R."/>
            <person name="Jetten M.S.M."/>
            <person name="Mascher T."/>
            <person name="Medema M.H."/>
            <person name="Devos D.P."/>
            <person name="Kaster A.-K."/>
            <person name="Ovreas L."/>
            <person name="Rohde M."/>
            <person name="Galperin M.Y."/>
            <person name="Jogler C."/>
        </authorList>
    </citation>
    <scope>NUCLEOTIDE SEQUENCE [LARGE SCALE GENOMIC DNA]</scope>
    <source>
        <strain evidence="3 4">Pan44</strain>
    </source>
</reference>
<dbReference type="Proteomes" id="UP000315700">
    <property type="component" value="Chromosome"/>
</dbReference>
<dbReference type="PANTHER" id="PTHR12227">
    <property type="entry name" value="GLYCERATE KINASE"/>
    <property type="match status" value="1"/>
</dbReference>
<dbReference type="AlphaFoldDB" id="A0A517S8T5"/>
<dbReference type="InterPro" id="IPR039760">
    <property type="entry name" value="MOFRL_protein"/>
</dbReference>
<keyword evidence="3" id="KW-0670">Pyruvate</keyword>
<dbReference type="Pfam" id="PF13660">
    <property type="entry name" value="DUF4147"/>
    <property type="match status" value="1"/>
</dbReference>
<keyword evidence="4" id="KW-1185">Reference proteome</keyword>
<organism evidence="3 4">
    <name type="scientific">Caulifigura coniformis</name>
    <dbReference type="NCBI Taxonomy" id="2527983"/>
    <lineage>
        <taxon>Bacteria</taxon>
        <taxon>Pseudomonadati</taxon>
        <taxon>Planctomycetota</taxon>
        <taxon>Planctomycetia</taxon>
        <taxon>Planctomycetales</taxon>
        <taxon>Planctomycetaceae</taxon>
        <taxon>Caulifigura</taxon>
    </lineage>
</organism>
<dbReference type="GO" id="GO:0005737">
    <property type="term" value="C:cytoplasm"/>
    <property type="evidence" value="ECO:0007669"/>
    <property type="project" value="TreeGrafter"/>
</dbReference>
<feature type="domain" description="MOFRL-associated" evidence="2">
    <location>
        <begin position="13"/>
        <end position="252"/>
    </location>
</feature>
<dbReference type="InterPro" id="IPR037035">
    <property type="entry name" value="GK-like_C_sf"/>
</dbReference>
<evidence type="ECO:0000313" key="3">
    <source>
        <dbReference type="EMBL" id="QDT52523.1"/>
    </source>
</evidence>
<accession>A0A517S8T5</accession>
<dbReference type="InterPro" id="IPR007835">
    <property type="entry name" value="MOFRL"/>
</dbReference>
<protein>
    <submittedName>
        <fullName evidence="3">Hydroxypyruvate reductase</fullName>
        <ecNumber evidence="3">1.1.1.81</ecNumber>
    </submittedName>
</protein>
<name>A0A517S8T5_9PLAN</name>